<feature type="transmembrane region" description="Helical" evidence="6">
    <location>
        <begin position="331"/>
        <end position="352"/>
    </location>
</feature>
<name>A0A381PSP5_9ZZZZ</name>
<feature type="transmembrane region" description="Helical" evidence="6">
    <location>
        <begin position="443"/>
        <end position="466"/>
    </location>
</feature>
<dbReference type="InterPro" id="IPR002797">
    <property type="entry name" value="Polysacc_synth"/>
</dbReference>
<evidence type="ECO:0000256" key="3">
    <source>
        <dbReference type="ARBA" id="ARBA00022692"/>
    </source>
</evidence>
<feature type="transmembrane region" description="Helical" evidence="6">
    <location>
        <begin position="385"/>
        <end position="407"/>
    </location>
</feature>
<evidence type="ECO:0000256" key="5">
    <source>
        <dbReference type="ARBA" id="ARBA00023136"/>
    </source>
</evidence>
<evidence type="ECO:0000256" key="1">
    <source>
        <dbReference type="ARBA" id="ARBA00004651"/>
    </source>
</evidence>
<feature type="transmembrane region" description="Helical" evidence="6">
    <location>
        <begin position="419"/>
        <end position="437"/>
    </location>
</feature>
<protein>
    <submittedName>
        <fullName evidence="7">Uncharacterized protein</fullName>
    </submittedName>
</protein>
<dbReference type="Pfam" id="PF01943">
    <property type="entry name" value="Polysacc_synt"/>
    <property type="match status" value="1"/>
</dbReference>
<feature type="transmembrane region" description="Helical" evidence="6">
    <location>
        <begin position="42"/>
        <end position="62"/>
    </location>
</feature>
<gene>
    <name evidence="7" type="ORF">METZ01_LOCUS22528</name>
</gene>
<proteinExistence type="predicted"/>
<feature type="transmembrane region" description="Helical" evidence="6">
    <location>
        <begin position="290"/>
        <end position="311"/>
    </location>
</feature>
<organism evidence="7">
    <name type="scientific">marine metagenome</name>
    <dbReference type="NCBI Taxonomy" id="408172"/>
    <lineage>
        <taxon>unclassified sequences</taxon>
        <taxon>metagenomes</taxon>
        <taxon>ecological metagenomes</taxon>
    </lineage>
</organism>
<dbReference type="PANTHER" id="PTHR30250:SF11">
    <property type="entry name" value="O-ANTIGEN TRANSPORTER-RELATED"/>
    <property type="match status" value="1"/>
</dbReference>
<reference evidence="7" key="1">
    <citation type="submission" date="2018-05" db="EMBL/GenBank/DDBJ databases">
        <authorList>
            <person name="Lanie J.A."/>
            <person name="Ng W.-L."/>
            <person name="Kazmierczak K.M."/>
            <person name="Andrzejewski T.M."/>
            <person name="Davidsen T.M."/>
            <person name="Wayne K.J."/>
            <person name="Tettelin H."/>
            <person name="Glass J.I."/>
            <person name="Rusch D."/>
            <person name="Podicherti R."/>
            <person name="Tsui H.-C.T."/>
            <person name="Winkler M.E."/>
        </authorList>
    </citation>
    <scope>NUCLEOTIDE SEQUENCE</scope>
</reference>
<keyword evidence="5 6" id="KW-0472">Membrane</keyword>
<dbReference type="GO" id="GO:0005886">
    <property type="term" value="C:plasma membrane"/>
    <property type="evidence" value="ECO:0007669"/>
    <property type="project" value="UniProtKB-SubCell"/>
</dbReference>
<dbReference type="AlphaFoldDB" id="A0A381PSP5"/>
<keyword evidence="3 6" id="KW-0812">Transmembrane</keyword>
<evidence type="ECO:0000313" key="7">
    <source>
        <dbReference type="EMBL" id="SUZ69674.1"/>
    </source>
</evidence>
<keyword evidence="4 6" id="KW-1133">Transmembrane helix</keyword>
<feature type="transmembrane region" description="Helical" evidence="6">
    <location>
        <begin position="359"/>
        <end position="379"/>
    </location>
</feature>
<feature type="transmembrane region" description="Helical" evidence="6">
    <location>
        <begin position="176"/>
        <end position="196"/>
    </location>
</feature>
<evidence type="ECO:0000256" key="2">
    <source>
        <dbReference type="ARBA" id="ARBA00022475"/>
    </source>
</evidence>
<feature type="transmembrane region" description="Helical" evidence="6">
    <location>
        <begin position="121"/>
        <end position="140"/>
    </location>
</feature>
<comment type="subcellular location">
    <subcellularLocation>
        <location evidence="1">Cell membrane</location>
        <topology evidence="1">Multi-pass membrane protein</topology>
    </subcellularLocation>
</comment>
<dbReference type="PANTHER" id="PTHR30250">
    <property type="entry name" value="PST FAMILY PREDICTED COLANIC ACID TRANSPORTER"/>
    <property type="match status" value="1"/>
</dbReference>
<keyword evidence="2" id="KW-1003">Cell membrane</keyword>
<feature type="transmembrane region" description="Helical" evidence="6">
    <location>
        <begin position="152"/>
        <end position="170"/>
    </location>
</feature>
<feature type="transmembrane region" description="Helical" evidence="6">
    <location>
        <begin position="12"/>
        <end position="30"/>
    </location>
</feature>
<evidence type="ECO:0000256" key="4">
    <source>
        <dbReference type="ARBA" id="ARBA00022989"/>
    </source>
</evidence>
<accession>A0A381PSP5</accession>
<dbReference type="InterPro" id="IPR050833">
    <property type="entry name" value="Poly_Biosynth_Transport"/>
</dbReference>
<evidence type="ECO:0000256" key="6">
    <source>
        <dbReference type="SAM" id="Phobius"/>
    </source>
</evidence>
<dbReference type="EMBL" id="UINC01001069">
    <property type="protein sequence ID" value="SUZ69674.1"/>
    <property type="molecule type" value="Genomic_DNA"/>
</dbReference>
<feature type="transmembrane region" description="Helical" evidence="6">
    <location>
        <begin position="83"/>
        <end position="109"/>
    </location>
</feature>
<sequence length="507" mass="56183">MFNNVRRLSGQLFVYGSADVAVLGINFILLPLYTRVLSPAEYGALALLLVVEALLKPLYRWGLDTSFLRLYYDYSSPDDRQTLAGTIVIFMLLVNSLVTLALVASFPLVTEKIFGSQAYDLALLLLVGNRFVSGFLFLPFSLLRIQERSRWFAMLTFIRSFGTVVARLVLVIGLRWSITGIMLADLIVSIILILSLQKTFRQMTKWRFSWNMAREALRFGFPRVPQGLLHQAAAMGDRVFLGLYLPLEQVGVYLIATSIASVIKLYPEAFNTAWMPFAFERMKETHAAKLFARLGTYAFSVLVFVTLVIAGLSEFLVRFMTPETFHGGAKIVPLLVLGMAIQSTSMFISTSLNVSKQTYVYPVATFASVLVSVGGYLLLIPQWGLLGAATGAMLGQLTLVVVLSHFAQRYYAIPYEWVRLIKATLAGAILYGIITLLSATSVVVSVVMTITLIAIFPAGLFALGFFKPTELGEIREFMARTLPGVVKPVESGMSKNEKNESATDRID</sequence>